<feature type="compositionally biased region" description="Polar residues" evidence="2">
    <location>
        <begin position="59"/>
        <end position="75"/>
    </location>
</feature>
<dbReference type="EMBL" id="JAWRVG010000005">
    <property type="protein sequence ID" value="KAK4082273.1"/>
    <property type="molecule type" value="Genomic_DNA"/>
</dbReference>
<dbReference type="SUPFAM" id="SSF52540">
    <property type="entry name" value="P-loop containing nucleoside triphosphate hydrolases"/>
    <property type="match status" value="1"/>
</dbReference>
<dbReference type="AlphaFoldDB" id="A0AAE1IHH7"/>
<dbReference type="GeneID" id="87916132"/>
<accession>A0AAE1IHH7</accession>
<reference evidence="4" key="1">
    <citation type="submission" date="2023-11" db="EMBL/GenBank/DDBJ databases">
        <title>The genome sequences of three competitors of mushroom-forming fungi.</title>
        <authorList>
            <person name="Beijen E."/>
            <person name="Ohm R.A."/>
        </authorList>
    </citation>
    <scope>NUCLEOTIDE SEQUENCE</scope>
    <source>
        <strain evidence="4">CBS 100526</strain>
    </source>
</reference>
<dbReference type="Gene3D" id="3.40.50.300">
    <property type="entry name" value="P-loop containing nucleotide triphosphate hydrolases"/>
    <property type="match status" value="1"/>
</dbReference>
<keyword evidence="5" id="KW-1185">Reference proteome</keyword>
<dbReference type="PANTHER" id="PTHR10039">
    <property type="entry name" value="AMELOGENIN"/>
    <property type="match status" value="1"/>
</dbReference>
<feature type="compositionally biased region" description="Basic and acidic residues" evidence="2">
    <location>
        <begin position="1"/>
        <end position="12"/>
    </location>
</feature>
<dbReference type="InterPro" id="IPR036770">
    <property type="entry name" value="Ankyrin_rpt-contain_sf"/>
</dbReference>
<dbReference type="Gene3D" id="1.25.40.20">
    <property type="entry name" value="Ankyrin repeat-containing domain"/>
    <property type="match status" value="1"/>
</dbReference>
<dbReference type="Pfam" id="PF12796">
    <property type="entry name" value="Ank_2"/>
    <property type="match status" value="1"/>
</dbReference>
<organism evidence="4 5">
    <name type="scientific">Trichoderma aggressivum f. europaeum</name>
    <dbReference type="NCBI Taxonomy" id="173218"/>
    <lineage>
        <taxon>Eukaryota</taxon>
        <taxon>Fungi</taxon>
        <taxon>Dikarya</taxon>
        <taxon>Ascomycota</taxon>
        <taxon>Pezizomycotina</taxon>
        <taxon>Sordariomycetes</taxon>
        <taxon>Hypocreomycetidae</taxon>
        <taxon>Hypocreales</taxon>
        <taxon>Hypocreaceae</taxon>
        <taxon>Trichoderma</taxon>
    </lineage>
</organism>
<feature type="region of interest" description="Disordered" evidence="2">
    <location>
        <begin position="86"/>
        <end position="112"/>
    </location>
</feature>
<gene>
    <name evidence="4" type="ORF">Triagg1_2085</name>
</gene>
<evidence type="ECO:0000256" key="2">
    <source>
        <dbReference type="SAM" id="MobiDB-lite"/>
    </source>
</evidence>
<dbReference type="SMART" id="SM00248">
    <property type="entry name" value="ANK"/>
    <property type="match status" value="4"/>
</dbReference>
<evidence type="ECO:0000256" key="1">
    <source>
        <dbReference type="ARBA" id="ARBA00022737"/>
    </source>
</evidence>
<comment type="caution">
    <text evidence="4">The sequence shown here is derived from an EMBL/GenBank/DDBJ whole genome shotgun (WGS) entry which is preliminary data.</text>
</comment>
<feature type="domain" description="Nephrocystin 3-like N-terminal" evidence="3">
    <location>
        <begin position="410"/>
        <end position="580"/>
    </location>
</feature>
<dbReference type="PANTHER" id="PTHR10039:SF16">
    <property type="entry name" value="GPI INOSITOL-DEACYLASE"/>
    <property type="match status" value="1"/>
</dbReference>
<feature type="region of interest" description="Disordered" evidence="2">
    <location>
        <begin position="1"/>
        <end position="33"/>
    </location>
</feature>
<protein>
    <recommendedName>
        <fullName evidence="3">Nephrocystin 3-like N-terminal domain-containing protein</fullName>
    </recommendedName>
</protein>
<dbReference type="Proteomes" id="UP001273209">
    <property type="component" value="Unassembled WGS sequence"/>
</dbReference>
<feature type="compositionally biased region" description="Low complexity" evidence="2">
    <location>
        <begin position="24"/>
        <end position="33"/>
    </location>
</feature>
<keyword evidence="1" id="KW-0677">Repeat</keyword>
<sequence length="1223" mass="137282">MGIDWKGRKSDLLKPGNWFRRSRSSSGASGERGIATSARLSISSHSDAHLERFRASLLSHTSKPSLRQRPSTPLGESQLAEVHLTPPLPTTESQPPPLCPRPLSPSFSSNSIEVEVPEPPTPFSDLWARAFSEADDETQKWIKKHGLDSSTGLAQDQIKELIKLVEGNKLSEQNDEPLKIEIGNQKIIVREYVADAVAFITMVGDAAITFTPPQASAPWAVAKAVLKIAVKQIEQKAALLGSVQWFARIVRRGQIYEAIYNAAAADENAIQNLYDALLDVYKTALELLASSDTLFGSGVARQTLKAVLRPEGAAGKLNDLYKKEQQLIIEVQACEASRSAISSKQANDDLEELKRQLHQLSSPLLRMDERVATLLEKWEEKDFDALMHFISSEMFGKSHAAVTDARIEHTGDWILVNGDFRAWQEISSSSAVLCLKGTVGTGKTYLTSRVVDYVKQTLDTSEHDEGFAYFYCNRSGPSMQDPIVVLRSFVRQLAGKAFGEPGFIQSSLAQKCKAARREGRELGHKDCETLILESLNLYSKTTIILDALDESDITTHNLCTILIKMMEESKRPVKIFISTRPDRKYLKAFRDKHIITLDASNQQGDIERFLEQKLYLTESFTERSQEAQDEIKHVFATRSCGMFRWVYLQVRSLENHITDDAVHNWARKLPRNLTEAYDQLWDNMRGHDDFDVDLAERAIMWVLCSFEPLSSKVFLEAIRYAVKGSTVIQKKEQTKQQILSLCQDLLTIDEERDVWMLPHASVAEYFESKGYTDWKCDVFASKVCLGVLGNFQPERIEGGTFAHYVTEHWGEHVGRYDQWLGTMGEHEAKADPHLVGALECFLGSPGESSANYRKWAESIFDLGDFDLALFAVCRYGLWYTLRDWWLHSKITMEMAIEENAYGDTPLSLAGGSNCLPMVKHLFGLIDVHPHATEKCVRALNSALAKENFDIVTFLIMEAKVDVNLPDRRRGETAAQAATWYRPATLQWMLDQGIVNVERENDGGHHCGNVLIEAAYCGKVESVQILLNAGANANAALHSGDYGSSLVAAVKEMNTAIVRLLLDHGADPNLPLKCGEYGSALEASMTSQFRESERREERKQIRHMLLDAGADPTAVLERGDHGSALAAAAFWGRKEILKVMIDRVGAEGAIRALRRSRYPSMNRYFQDEEDVQRWKDTITYLGQVGVSKETLHNIGLWEDIEPEESNGYYGKYLLDYSKIKHHDS</sequence>
<dbReference type="RefSeq" id="XP_062758941.1">
    <property type="nucleotide sequence ID" value="XM_062896227.1"/>
</dbReference>
<dbReference type="InterPro" id="IPR002110">
    <property type="entry name" value="Ankyrin_rpt"/>
</dbReference>
<evidence type="ECO:0000313" key="4">
    <source>
        <dbReference type="EMBL" id="KAK4082273.1"/>
    </source>
</evidence>
<name>A0AAE1IHH7_9HYPO</name>
<feature type="compositionally biased region" description="Pro residues" evidence="2">
    <location>
        <begin position="86"/>
        <end position="103"/>
    </location>
</feature>
<dbReference type="InterPro" id="IPR027417">
    <property type="entry name" value="P-loop_NTPase"/>
</dbReference>
<proteinExistence type="predicted"/>
<dbReference type="SUPFAM" id="SSF48403">
    <property type="entry name" value="Ankyrin repeat"/>
    <property type="match status" value="1"/>
</dbReference>
<dbReference type="Pfam" id="PF24883">
    <property type="entry name" value="NPHP3_N"/>
    <property type="match status" value="1"/>
</dbReference>
<evidence type="ECO:0000259" key="3">
    <source>
        <dbReference type="Pfam" id="PF24883"/>
    </source>
</evidence>
<evidence type="ECO:0000313" key="5">
    <source>
        <dbReference type="Proteomes" id="UP001273209"/>
    </source>
</evidence>
<dbReference type="InterPro" id="IPR056884">
    <property type="entry name" value="NPHP3-like_N"/>
</dbReference>
<feature type="region of interest" description="Disordered" evidence="2">
    <location>
        <begin position="59"/>
        <end position="78"/>
    </location>
</feature>